<evidence type="ECO:0000313" key="1">
    <source>
        <dbReference type="EMBL" id="VTR56622.1"/>
    </source>
</evidence>
<name>A0A4U9WCH2_SERFO</name>
<reference evidence="1" key="1">
    <citation type="submission" date="2019-05" db="EMBL/GenBank/DDBJ databases">
        <authorList>
            <consortium name="Pathogen Informatics"/>
        </authorList>
    </citation>
    <scope>NUCLEOTIDE SEQUENCE [LARGE SCALE GENOMIC DNA]</scope>
    <source>
        <strain evidence="1">NCTC12965</strain>
    </source>
</reference>
<dbReference type="AlphaFoldDB" id="A0A4U9WCH2"/>
<sequence length="76" mass="8533">MGTTKQGGGMFSPQVEGLPAHFGGRSWRAYPRVRGYTQLIVQRGLMELRKRYTTIIVMLTAFASVHCKGEFIDITI</sequence>
<proteinExistence type="predicted"/>
<protein>
    <submittedName>
        <fullName evidence="1">Uncharacterized protein</fullName>
    </submittedName>
</protein>
<dbReference type="EMBL" id="CABEEZ010000134">
    <property type="protein sequence ID" value="VTR56622.1"/>
    <property type="molecule type" value="Genomic_DNA"/>
</dbReference>
<accession>A0A4U9WCH2</accession>
<gene>
    <name evidence="1" type="ORF">NCTC12965_07187</name>
</gene>
<organism evidence="1">
    <name type="scientific">Serratia fonticola</name>
    <dbReference type="NCBI Taxonomy" id="47917"/>
    <lineage>
        <taxon>Bacteria</taxon>
        <taxon>Pseudomonadati</taxon>
        <taxon>Pseudomonadota</taxon>
        <taxon>Gammaproteobacteria</taxon>
        <taxon>Enterobacterales</taxon>
        <taxon>Yersiniaceae</taxon>
        <taxon>Serratia</taxon>
    </lineage>
</organism>